<evidence type="ECO:0000313" key="3">
    <source>
        <dbReference type="EMBL" id="CCO11768.2"/>
    </source>
</evidence>
<dbReference type="RefSeq" id="WP_015076894.1">
    <property type="nucleotide sequence ID" value="NC_019425.2"/>
</dbReference>
<protein>
    <recommendedName>
        <fullName evidence="5">DUF2933 domain-containing protein</fullName>
    </recommendedName>
</protein>
<keyword evidence="2" id="KW-0472">Membrane</keyword>
<organism evidence="3 4">
    <name type="scientific">Carnobacterium maltaromaticum LMA28</name>
    <dbReference type="NCBI Taxonomy" id="1234679"/>
    <lineage>
        <taxon>Bacteria</taxon>
        <taxon>Bacillati</taxon>
        <taxon>Bacillota</taxon>
        <taxon>Bacilli</taxon>
        <taxon>Lactobacillales</taxon>
        <taxon>Carnobacteriaceae</taxon>
        <taxon>Carnobacterium</taxon>
    </lineage>
</organism>
<evidence type="ECO:0000313" key="4">
    <source>
        <dbReference type="Proteomes" id="UP000000212"/>
    </source>
</evidence>
<evidence type="ECO:0008006" key="5">
    <source>
        <dbReference type="Google" id="ProtNLM"/>
    </source>
</evidence>
<dbReference type="EMBL" id="HE999757">
    <property type="protein sequence ID" value="CCO11768.2"/>
    <property type="molecule type" value="Genomic_DNA"/>
</dbReference>
<keyword evidence="4" id="KW-1185">Reference proteome</keyword>
<evidence type="ECO:0000256" key="1">
    <source>
        <dbReference type="SAM" id="MobiDB-lite"/>
    </source>
</evidence>
<evidence type="ECO:0000256" key="2">
    <source>
        <dbReference type="SAM" id="Phobius"/>
    </source>
</evidence>
<dbReference type="AlphaFoldDB" id="K8EIU2"/>
<accession>K8EIU2</accession>
<feature type="transmembrane region" description="Helical" evidence="2">
    <location>
        <begin position="6"/>
        <end position="23"/>
    </location>
</feature>
<dbReference type="KEGG" id="cml:BN424_2328"/>
<name>K8EIU2_CARML</name>
<feature type="region of interest" description="Disordered" evidence="1">
    <location>
        <begin position="27"/>
        <end position="48"/>
    </location>
</feature>
<dbReference type="Pfam" id="PF11666">
    <property type="entry name" value="DUF2933"/>
    <property type="match status" value="1"/>
</dbReference>
<dbReference type="Proteomes" id="UP000000212">
    <property type="component" value="Chromosome"/>
</dbReference>
<dbReference type="STRING" id="1234679.BN424_2328"/>
<sequence>MNLIVSILPFLLLLICPIMMFFMHGKHGHSSSHDHSNHNGISKSDFEALKEQNEKMNSELTLLKQKIK</sequence>
<reference evidence="4" key="1">
    <citation type="journal article" date="2013" name="Genome Announc.">
        <title>Complete Chromosome Sequence of Carnobacterium maltaromaticum LMA 28.</title>
        <authorList>
            <person name="Cailliez-Grimal C."/>
            <person name="Chaillou S."/>
            <person name="Anba-Mondoloni J."/>
            <person name="Loux V."/>
            <person name="Afzal M.I."/>
            <person name="Rahman A."/>
            <person name="Kergourlay G."/>
            <person name="Champomier-Verges M.C."/>
            <person name="Zagorec M."/>
            <person name="Dalgaard P."/>
            <person name="Leisner J.J."/>
            <person name="Prevost H."/>
            <person name="Revol-Junelles A.M."/>
            <person name="Borges F."/>
        </authorList>
    </citation>
    <scope>NUCLEOTIDE SEQUENCE</scope>
    <source>
        <strain evidence="4">LMA28</strain>
    </source>
</reference>
<keyword evidence="2" id="KW-1133">Transmembrane helix</keyword>
<gene>
    <name evidence="3" type="ORF">BN424_2328</name>
</gene>
<proteinExistence type="predicted"/>
<keyword evidence="2" id="KW-0812">Transmembrane</keyword>
<dbReference type="HOGENOM" id="CLU_201582_0_0_9"/>
<dbReference type="InterPro" id="IPR021682">
    <property type="entry name" value="DUF2933"/>
</dbReference>